<evidence type="ECO:0000259" key="6">
    <source>
        <dbReference type="Pfam" id="PF00692"/>
    </source>
</evidence>
<dbReference type="InterPro" id="IPR033704">
    <property type="entry name" value="dUTPase_trimeric"/>
</dbReference>
<dbReference type="InterPro" id="IPR008181">
    <property type="entry name" value="dUTPase"/>
</dbReference>
<gene>
    <name evidence="5" type="primary">dut</name>
    <name evidence="7" type="ORF">IV60_GL000314</name>
</gene>
<evidence type="ECO:0000256" key="3">
    <source>
        <dbReference type="ARBA" id="ARBA00023080"/>
    </source>
</evidence>
<dbReference type="Pfam" id="PF00692">
    <property type="entry name" value="dUTPase"/>
    <property type="match status" value="1"/>
</dbReference>
<keyword evidence="5" id="KW-0460">Magnesium</keyword>
<accession>A0ABR5Q2H8</accession>
<evidence type="ECO:0000313" key="8">
    <source>
        <dbReference type="Proteomes" id="UP000051927"/>
    </source>
</evidence>
<dbReference type="GeneID" id="84904034"/>
<evidence type="ECO:0000256" key="5">
    <source>
        <dbReference type="HAMAP-Rule" id="MF_00116"/>
    </source>
</evidence>
<dbReference type="NCBIfam" id="NF001862">
    <property type="entry name" value="PRK00601.1"/>
    <property type="match status" value="1"/>
</dbReference>
<feature type="binding site" evidence="5">
    <location>
        <begin position="71"/>
        <end position="73"/>
    </location>
    <ligand>
        <name>substrate</name>
    </ligand>
</feature>
<comment type="pathway">
    <text evidence="5">Pyrimidine metabolism; dUMP biosynthesis; dUMP from dCTP (dUTP route): step 2/2.</text>
</comment>
<comment type="catalytic activity">
    <reaction evidence="4 5">
        <text>dUTP + H2O = dUMP + diphosphate + H(+)</text>
        <dbReference type="Rhea" id="RHEA:10248"/>
        <dbReference type="ChEBI" id="CHEBI:15377"/>
        <dbReference type="ChEBI" id="CHEBI:15378"/>
        <dbReference type="ChEBI" id="CHEBI:33019"/>
        <dbReference type="ChEBI" id="CHEBI:61555"/>
        <dbReference type="ChEBI" id="CHEBI:246422"/>
        <dbReference type="EC" id="3.6.1.23"/>
    </reaction>
</comment>
<comment type="similarity">
    <text evidence="1 5">Belongs to the dUTPase family.</text>
</comment>
<evidence type="ECO:0000256" key="1">
    <source>
        <dbReference type="ARBA" id="ARBA00006581"/>
    </source>
</evidence>
<proteinExistence type="inferred from homology"/>
<dbReference type="EMBL" id="JQCP01000001">
    <property type="protein sequence ID" value="KRO03135.1"/>
    <property type="molecule type" value="Genomic_DNA"/>
</dbReference>
<dbReference type="PANTHER" id="PTHR11241:SF0">
    <property type="entry name" value="DEOXYURIDINE 5'-TRIPHOSPHATE NUCLEOTIDOHYDROLASE"/>
    <property type="match status" value="1"/>
</dbReference>
<dbReference type="HAMAP" id="MF_00116">
    <property type="entry name" value="dUTPase_bact"/>
    <property type="match status" value="1"/>
</dbReference>
<name>A0ABR5Q2H8_9ACTN</name>
<comment type="caution">
    <text evidence="7">The sequence shown here is derived from an EMBL/GenBank/DDBJ whole genome shotgun (WGS) entry which is preliminary data.</text>
</comment>
<sequence>MSCHDDTYTIQLPIKRLDPSVELPSYAYSGDAGLDLRSAEELDLKPFERRLIATGLAIAIPDGYAGFVQPRSGLAYREGLSMANTPGLVDAHYRGELKVCAVNLDAKKTIHIEWGERIAQLVIQKVPVVQLVEVDELDQTDRGAGGFGSSGV</sequence>
<reference evidence="7 8" key="1">
    <citation type="journal article" date="2015" name="Genome Announc.">
        <title>Expanding the biotechnology potential of lactobacilli through comparative genomics of 213 strains and associated genera.</title>
        <authorList>
            <person name="Sun Z."/>
            <person name="Harris H.M."/>
            <person name="McCann A."/>
            <person name="Guo C."/>
            <person name="Argimon S."/>
            <person name="Zhang W."/>
            <person name="Yang X."/>
            <person name="Jeffery I.B."/>
            <person name="Cooney J.C."/>
            <person name="Kagawa T.F."/>
            <person name="Liu W."/>
            <person name="Song Y."/>
            <person name="Salvetti E."/>
            <person name="Wrobel A."/>
            <person name="Rasinkangas P."/>
            <person name="Parkhill J."/>
            <person name="Rea M.C."/>
            <person name="O'Sullivan O."/>
            <person name="Ritari J."/>
            <person name="Douillard F.P."/>
            <person name="Paul Ross R."/>
            <person name="Yang R."/>
            <person name="Briner A.E."/>
            <person name="Felis G.E."/>
            <person name="de Vos W.M."/>
            <person name="Barrangou R."/>
            <person name="Klaenhammer T.R."/>
            <person name="Caufield P.W."/>
            <person name="Cui Y."/>
            <person name="Zhang H."/>
            <person name="O'Toole P.W."/>
        </authorList>
    </citation>
    <scope>NUCLEOTIDE SEQUENCE [LARGE SCALE GENOMIC DNA]</scope>
    <source>
        <strain evidence="7 8">DSM 7090</strain>
    </source>
</reference>
<dbReference type="SUPFAM" id="SSF51283">
    <property type="entry name" value="dUTPase-like"/>
    <property type="match status" value="1"/>
</dbReference>
<feature type="binding site" evidence="5">
    <location>
        <position position="84"/>
    </location>
    <ligand>
        <name>substrate</name>
    </ligand>
</feature>
<dbReference type="PANTHER" id="PTHR11241">
    <property type="entry name" value="DEOXYURIDINE 5'-TRIPHOSPHATE NUCLEOTIDOHYDROLASE"/>
    <property type="match status" value="1"/>
</dbReference>
<comment type="cofactor">
    <cofactor evidence="5">
        <name>Mg(2+)</name>
        <dbReference type="ChEBI" id="CHEBI:18420"/>
    </cofactor>
</comment>
<protein>
    <recommendedName>
        <fullName evidence="5">Deoxyuridine 5'-triphosphate nucleotidohydrolase</fullName>
        <shortName evidence="5">dUTPase</shortName>
        <ecNumber evidence="5">3.6.1.23</ecNumber>
    </recommendedName>
    <alternativeName>
        <fullName evidence="5">dUTP pyrophosphatase</fullName>
    </alternativeName>
</protein>
<evidence type="ECO:0000313" key="7">
    <source>
        <dbReference type="EMBL" id="KRO03135.1"/>
    </source>
</evidence>
<dbReference type="InterPro" id="IPR029054">
    <property type="entry name" value="dUTPase-like"/>
</dbReference>
<evidence type="ECO:0000256" key="4">
    <source>
        <dbReference type="ARBA" id="ARBA00047686"/>
    </source>
</evidence>
<keyword evidence="8" id="KW-1185">Reference proteome</keyword>
<feature type="domain" description="dUTPase-like" evidence="6">
    <location>
        <begin position="21"/>
        <end position="151"/>
    </location>
</feature>
<comment type="caution">
    <text evidence="5">Lacks conserved residue(s) required for the propagation of feature annotation.</text>
</comment>
<dbReference type="CDD" id="cd07557">
    <property type="entry name" value="trimeric_dUTPase"/>
    <property type="match status" value="1"/>
</dbReference>
<dbReference type="Proteomes" id="UP000051927">
    <property type="component" value="Unassembled WGS sequence"/>
</dbReference>
<dbReference type="EC" id="3.6.1.23" evidence="5"/>
<evidence type="ECO:0000256" key="2">
    <source>
        <dbReference type="ARBA" id="ARBA00022801"/>
    </source>
</evidence>
<organism evidence="7 8">
    <name type="scientific">Lancefieldella rimae</name>
    <dbReference type="NCBI Taxonomy" id="1383"/>
    <lineage>
        <taxon>Bacteria</taxon>
        <taxon>Bacillati</taxon>
        <taxon>Actinomycetota</taxon>
        <taxon>Coriobacteriia</taxon>
        <taxon>Coriobacteriales</taxon>
        <taxon>Atopobiaceae</taxon>
        <taxon>Lancefieldella</taxon>
    </lineage>
</organism>
<keyword evidence="3 5" id="KW-0546">Nucleotide metabolism</keyword>
<keyword evidence="2 5" id="KW-0378">Hydrolase</keyword>
<feature type="binding site" evidence="5">
    <location>
        <begin position="88"/>
        <end position="90"/>
    </location>
    <ligand>
        <name>substrate</name>
    </ligand>
</feature>
<dbReference type="RefSeq" id="WP_003148699.1">
    <property type="nucleotide sequence ID" value="NZ_JQCP01000001.1"/>
</dbReference>
<dbReference type="Gene3D" id="2.70.40.10">
    <property type="match status" value="1"/>
</dbReference>
<comment type="function">
    <text evidence="5">This enzyme is involved in nucleotide metabolism: it produces dUMP, the immediate precursor of thymidine nucleotides and it decreases the intracellular concentration of dUTP so that uracil cannot be incorporated into DNA.</text>
</comment>
<dbReference type="InterPro" id="IPR036157">
    <property type="entry name" value="dUTPase-like_sf"/>
</dbReference>
<dbReference type="NCBIfam" id="TIGR00576">
    <property type="entry name" value="dut"/>
    <property type="match status" value="1"/>
</dbReference>
<keyword evidence="5" id="KW-0479">Metal-binding</keyword>